<proteinExistence type="inferred from homology"/>
<evidence type="ECO:0000256" key="4">
    <source>
        <dbReference type="ARBA" id="ARBA00022475"/>
    </source>
</evidence>
<dbReference type="GO" id="GO:0043190">
    <property type="term" value="C:ATP-binding cassette (ABC) transporter complex"/>
    <property type="evidence" value="ECO:0007669"/>
    <property type="project" value="InterPro"/>
</dbReference>
<keyword evidence="3 8" id="KW-0813">Transport</keyword>
<keyword evidence="5 8" id="KW-0812">Transmembrane</keyword>
<feature type="transmembrane region" description="Helical" evidence="8">
    <location>
        <begin position="20"/>
        <end position="42"/>
    </location>
</feature>
<evidence type="ECO:0000313" key="10">
    <source>
        <dbReference type="EMBL" id="MBD3844463.1"/>
    </source>
</evidence>
<evidence type="ECO:0000256" key="1">
    <source>
        <dbReference type="ARBA" id="ARBA00004429"/>
    </source>
</evidence>
<evidence type="ECO:0000256" key="3">
    <source>
        <dbReference type="ARBA" id="ARBA00022448"/>
    </source>
</evidence>
<accession>A0A927E4Y2</accession>
<dbReference type="GO" id="GO:0006865">
    <property type="term" value="P:amino acid transport"/>
    <property type="evidence" value="ECO:0007669"/>
    <property type="project" value="TreeGrafter"/>
</dbReference>
<dbReference type="EMBL" id="JACXWY010000001">
    <property type="protein sequence ID" value="MBD3844463.1"/>
    <property type="molecule type" value="Genomic_DNA"/>
</dbReference>
<name>A0A927E4Y2_9HYPH</name>
<evidence type="ECO:0000259" key="9">
    <source>
        <dbReference type="PROSITE" id="PS50928"/>
    </source>
</evidence>
<gene>
    <name evidence="10" type="ORF">IED13_02035</name>
</gene>
<keyword evidence="7 8" id="KW-0472">Membrane</keyword>
<dbReference type="InterPro" id="IPR000515">
    <property type="entry name" value="MetI-like"/>
</dbReference>
<evidence type="ECO:0000256" key="2">
    <source>
        <dbReference type="ARBA" id="ARBA00010072"/>
    </source>
</evidence>
<evidence type="ECO:0000256" key="5">
    <source>
        <dbReference type="ARBA" id="ARBA00022692"/>
    </source>
</evidence>
<sequence>MRSIGVNELTYIALALRWTLLLSLLALAGGGAFGALLSGLGLSRNKLVRRGQMLFVQFVQGTPLLILLLISYFGLSAIGFDIGALLSSALALTLYAGSYFSTIWLAAIRAVPPGQWEGASALGLSRWLRMRLVVLPQALRIALAPSCGFVVQVIKNTSLASIVGFIELTRAGQIVSNATFQPLLAFSAVAAAYFVMCLPFTLLSEWLEQRQVRTH</sequence>
<feature type="transmembrane region" description="Helical" evidence="8">
    <location>
        <begin position="183"/>
        <end position="203"/>
    </location>
</feature>
<dbReference type="SUPFAM" id="SSF161098">
    <property type="entry name" value="MetI-like"/>
    <property type="match status" value="1"/>
</dbReference>
<comment type="similarity">
    <text evidence="2">Belongs to the binding-protein-dependent transport system permease family. HisMQ subfamily.</text>
</comment>
<keyword evidence="11" id="KW-1185">Reference proteome</keyword>
<protein>
    <submittedName>
        <fullName evidence="10">Amino acid ABC transporter permease</fullName>
    </submittedName>
</protein>
<dbReference type="Pfam" id="PF00528">
    <property type="entry name" value="BPD_transp_1"/>
    <property type="match status" value="1"/>
</dbReference>
<dbReference type="GO" id="GO:0022857">
    <property type="term" value="F:transmembrane transporter activity"/>
    <property type="evidence" value="ECO:0007669"/>
    <property type="project" value="InterPro"/>
</dbReference>
<dbReference type="PANTHER" id="PTHR30614">
    <property type="entry name" value="MEMBRANE COMPONENT OF AMINO ACID ABC TRANSPORTER"/>
    <property type="match status" value="1"/>
</dbReference>
<dbReference type="PROSITE" id="PS50928">
    <property type="entry name" value="ABC_TM1"/>
    <property type="match status" value="1"/>
</dbReference>
<dbReference type="Proteomes" id="UP000619295">
    <property type="component" value="Unassembled WGS sequence"/>
</dbReference>
<dbReference type="RefSeq" id="WP_191123207.1">
    <property type="nucleotide sequence ID" value="NZ_JACXWY010000001.1"/>
</dbReference>
<dbReference type="InterPro" id="IPR043429">
    <property type="entry name" value="ArtM/GltK/GlnP/TcyL/YhdX-like"/>
</dbReference>
<organism evidence="10 11">
    <name type="scientific">Bosea spartocytisi</name>
    <dbReference type="NCBI Taxonomy" id="2773451"/>
    <lineage>
        <taxon>Bacteria</taxon>
        <taxon>Pseudomonadati</taxon>
        <taxon>Pseudomonadota</taxon>
        <taxon>Alphaproteobacteria</taxon>
        <taxon>Hyphomicrobiales</taxon>
        <taxon>Boseaceae</taxon>
        <taxon>Bosea</taxon>
    </lineage>
</organism>
<keyword evidence="6 8" id="KW-1133">Transmembrane helix</keyword>
<comment type="subcellular location">
    <subcellularLocation>
        <location evidence="1">Cell inner membrane</location>
        <topology evidence="1">Multi-pass membrane protein</topology>
    </subcellularLocation>
    <subcellularLocation>
        <location evidence="8">Cell membrane</location>
        <topology evidence="8">Multi-pass membrane protein</topology>
    </subcellularLocation>
</comment>
<feature type="transmembrane region" description="Helical" evidence="8">
    <location>
        <begin position="84"/>
        <end position="111"/>
    </location>
</feature>
<feature type="domain" description="ABC transmembrane type-1" evidence="9">
    <location>
        <begin position="16"/>
        <end position="204"/>
    </location>
</feature>
<keyword evidence="4" id="KW-1003">Cell membrane</keyword>
<dbReference type="CDD" id="cd06261">
    <property type="entry name" value="TM_PBP2"/>
    <property type="match status" value="1"/>
</dbReference>
<dbReference type="InterPro" id="IPR010065">
    <property type="entry name" value="AA_ABC_transptr_permease_3TM"/>
</dbReference>
<dbReference type="PANTHER" id="PTHR30614:SF34">
    <property type="entry name" value="BLR6398 PROTEIN"/>
    <property type="match status" value="1"/>
</dbReference>
<comment type="caution">
    <text evidence="10">The sequence shown here is derived from an EMBL/GenBank/DDBJ whole genome shotgun (WGS) entry which is preliminary data.</text>
</comment>
<dbReference type="InterPro" id="IPR035906">
    <property type="entry name" value="MetI-like_sf"/>
</dbReference>
<dbReference type="NCBIfam" id="TIGR01726">
    <property type="entry name" value="HEQRo_perm_3TM"/>
    <property type="match status" value="1"/>
</dbReference>
<evidence type="ECO:0000313" key="11">
    <source>
        <dbReference type="Proteomes" id="UP000619295"/>
    </source>
</evidence>
<evidence type="ECO:0000256" key="7">
    <source>
        <dbReference type="ARBA" id="ARBA00023136"/>
    </source>
</evidence>
<evidence type="ECO:0000256" key="6">
    <source>
        <dbReference type="ARBA" id="ARBA00022989"/>
    </source>
</evidence>
<evidence type="ECO:0000256" key="8">
    <source>
        <dbReference type="RuleBase" id="RU363032"/>
    </source>
</evidence>
<dbReference type="Gene3D" id="1.10.3720.10">
    <property type="entry name" value="MetI-like"/>
    <property type="match status" value="1"/>
</dbReference>
<feature type="transmembrane region" description="Helical" evidence="8">
    <location>
        <begin position="54"/>
        <end position="78"/>
    </location>
</feature>
<reference evidence="10" key="1">
    <citation type="submission" date="2020-09" db="EMBL/GenBank/DDBJ databases">
        <title>Bosea spartocytisi sp. nov. a root nodule endophyte of Spartocytisus supranubius in the high mountain ecosystem fo the Teide National Park (Canary Islands, Spain).</title>
        <authorList>
            <person name="Pulido-Suarez L."/>
            <person name="Peix A."/>
            <person name="Igual J.M."/>
            <person name="Socas-Perez N."/>
            <person name="Velazquez E."/>
            <person name="Flores-Felix J.D."/>
            <person name="Leon-Barrios M."/>
        </authorList>
    </citation>
    <scope>NUCLEOTIDE SEQUENCE</scope>
    <source>
        <strain evidence="10">SSUT16</strain>
    </source>
</reference>
<dbReference type="AlphaFoldDB" id="A0A927E4Y2"/>